<evidence type="ECO:0000256" key="4">
    <source>
        <dbReference type="ARBA" id="ARBA00022741"/>
    </source>
</evidence>
<protein>
    <recommendedName>
        <fullName evidence="8 9">Chromosomal replication initiator protein DnaA</fullName>
    </recommendedName>
</protein>
<feature type="region of interest" description="Domain III, AAA+ region" evidence="8">
    <location>
        <begin position="116"/>
        <end position="332"/>
    </location>
</feature>
<dbReference type="SUPFAM" id="SSF52540">
    <property type="entry name" value="P-loop containing nucleoside triphosphate hydrolases"/>
    <property type="match status" value="1"/>
</dbReference>
<keyword evidence="5 8" id="KW-0067">ATP-binding</keyword>
<keyword evidence="7 8" id="KW-0238">DNA-binding</keyword>
<evidence type="ECO:0000313" key="14">
    <source>
        <dbReference type="EMBL" id="MFC4768473.1"/>
    </source>
</evidence>
<evidence type="ECO:0000256" key="2">
    <source>
        <dbReference type="ARBA" id="ARBA00022490"/>
    </source>
</evidence>
<keyword evidence="4 8" id="KW-0547">Nucleotide-binding</keyword>
<keyword evidence="2 8" id="KW-0963">Cytoplasm</keyword>
<evidence type="ECO:0000256" key="9">
    <source>
        <dbReference type="NCBIfam" id="TIGR00362"/>
    </source>
</evidence>
<dbReference type="InterPro" id="IPR027417">
    <property type="entry name" value="P-loop_NTPase"/>
</dbReference>
<dbReference type="CDD" id="cd00009">
    <property type="entry name" value="AAA"/>
    <property type="match status" value="1"/>
</dbReference>
<feature type="binding site" evidence="8">
    <location>
        <position position="160"/>
    </location>
    <ligand>
        <name>ATP</name>
        <dbReference type="ChEBI" id="CHEBI:30616"/>
    </ligand>
</feature>
<comment type="subunit">
    <text evidence="8">Oligomerizes as a right-handed, spiral filament on DNA at oriC.</text>
</comment>
<dbReference type="SUPFAM" id="SSF48295">
    <property type="entry name" value="TrpR-like"/>
    <property type="match status" value="1"/>
</dbReference>
<evidence type="ECO:0000256" key="1">
    <source>
        <dbReference type="ARBA" id="ARBA00006583"/>
    </source>
</evidence>
<keyword evidence="3 8" id="KW-0235">DNA replication</keyword>
<dbReference type="Gene3D" id="3.40.50.300">
    <property type="entry name" value="P-loop containing nucleotide triphosphate hydrolases"/>
    <property type="match status" value="1"/>
</dbReference>
<evidence type="ECO:0000259" key="12">
    <source>
        <dbReference type="SMART" id="SM00382"/>
    </source>
</evidence>
<proteinExistence type="inferred from homology"/>
<dbReference type="Gene3D" id="1.10.8.60">
    <property type="match status" value="1"/>
</dbReference>
<dbReference type="PROSITE" id="PS01008">
    <property type="entry name" value="DNAA"/>
    <property type="match status" value="1"/>
</dbReference>
<feature type="binding site" evidence="8">
    <location>
        <position position="162"/>
    </location>
    <ligand>
        <name>ATP</name>
        <dbReference type="ChEBI" id="CHEBI:30616"/>
    </ligand>
</feature>
<evidence type="ECO:0000256" key="7">
    <source>
        <dbReference type="ARBA" id="ARBA00023125"/>
    </source>
</evidence>
<dbReference type="CDD" id="cd06571">
    <property type="entry name" value="Bac_DnaA_C"/>
    <property type="match status" value="1"/>
</dbReference>
<evidence type="ECO:0000313" key="15">
    <source>
        <dbReference type="Proteomes" id="UP001596002"/>
    </source>
</evidence>
<dbReference type="SMART" id="SM00760">
    <property type="entry name" value="Bac_DnaA_C"/>
    <property type="match status" value="1"/>
</dbReference>
<dbReference type="InterPro" id="IPR003593">
    <property type="entry name" value="AAA+_ATPase"/>
</dbReference>
<sequence>MDRQAGELWQKALSLLENTLSKPSFETWFKATRPLSLEGNTLVVGVPNDFARDWLESRYLGIITETLSALTLSDMTVKFVIPQIAEEQFENKEVRRIKEPNGRADKDLNEEYIPSALNPKYTFETFVIGAGNRFAHAAALAVAEAPAKAYNPFFIYGGVGLGKTHLMHAIGHYVLEHNPSAKVMYISSEKFTNEFINSIQYNRTDDFRNKYRNIDVLLIDDIQFLAGKEQTQEEFFHTFNTLHEESKQIIISSDRPPKDIPTLEDRLRSRFEWGLITDIQPPDLETRVAILRKKAKADGLNIPNDVIMYIANKIDTNIRELEGALIRVVAYSSLINHDLSADLAAEALKDIISDSKPKAITITEIQKVVGEHFHLQIDDFKAKKRTKAVAFPRQIAMYLARELTDFSLPKIGDEFGGRDHTTVIHAHEKISKELENNFSLRQTVENLKEKIKV</sequence>
<dbReference type="PANTHER" id="PTHR30050">
    <property type="entry name" value="CHROMOSOMAL REPLICATION INITIATOR PROTEIN DNAA"/>
    <property type="match status" value="1"/>
</dbReference>
<dbReference type="Gene3D" id="1.10.1750.10">
    <property type="match status" value="1"/>
</dbReference>
<dbReference type="EMBL" id="JBHSHC010000106">
    <property type="protein sequence ID" value="MFC4768473.1"/>
    <property type="molecule type" value="Genomic_DNA"/>
</dbReference>
<dbReference type="InterPro" id="IPR010921">
    <property type="entry name" value="Trp_repressor/repl_initiator"/>
</dbReference>
<dbReference type="PRINTS" id="PR00051">
    <property type="entry name" value="DNAA"/>
</dbReference>
<gene>
    <name evidence="8 14" type="primary">dnaA</name>
    <name evidence="14" type="ORF">ACFO8Q_14080</name>
</gene>
<dbReference type="HAMAP" id="MF_00377">
    <property type="entry name" value="DnaA_bact"/>
    <property type="match status" value="1"/>
</dbReference>
<comment type="caution">
    <text evidence="14">The sequence shown here is derived from an EMBL/GenBank/DDBJ whole genome shotgun (WGS) entry which is preliminary data.</text>
</comment>
<evidence type="ECO:0000256" key="3">
    <source>
        <dbReference type="ARBA" id="ARBA00022705"/>
    </source>
</evidence>
<name>A0ABV9Q3X3_9BACL</name>
<evidence type="ECO:0000256" key="10">
    <source>
        <dbReference type="RuleBase" id="RU000577"/>
    </source>
</evidence>
<evidence type="ECO:0000256" key="6">
    <source>
        <dbReference type="ARBA" id="ARBA00023121"/>
    </source>
</evidence>
<dbReference type="InterPro" id="IPR013317">
    <property type="entry name" value="DnaA_dom"/>
</dbReference>
<comment type="similarity">
    <text evidence="1 8 11">Belongs to the DnaA family.</text>
</comment>
<comment type="subcellular location">
    <subcellularLocation>
        <location evidence="8">Cytoplasm</location>
    </subcellularLocation>
</comment>
<feature type="binding site" evidence="8">
    <location>
        <position position="164"/>
    </location>
    <ligand>
        <name>ATP</name>
        <dbReference type="ChEBI" id="CHEBI:30616"/>
    </ligand>
</feature>
<dbReference type="InterPro" id="IPR001957">
    <property type="entry name" value="Chromosome_initiator_DnaA"/>
</dbReference>
<evidence type="ECO:0000256" key="11">
    <source>
        <dbReference type="RuleBase" id="RU004227"/>
    </source>
</evidence>
<dbReference type="Pfam" id="PF11638">
    <property type="entry name" value="DnaA_N"/>
    <property type="match status" value="1"/>
</dbReference>
<evidence type="ECO:0000256" key="8">
    <source>
        <dbReference type="HAMAP-Rule" id="MF_00377"/>
    </source>
</evidence>
<dbReference type="RefSeq" id="WP_380026426.1">
    <property type="nucleotide sequence ID" value="NZ_JBHSHC010000106.1"/>
</dbReference>
<dbReference type="NCBIfam" id="NF010686">
    <property type="entry name" value="PRK14086.1"/>
    <property type="match status" value="1"/>
</dbReference>
<dbReference type="NCBIfam" id="TIGR00362">
    <property type="entry name" value="DnaA"/>
    <property type="match status" value="1"/>
</dbReference>
<dbReference type="Gene3D" id="3.30.300.180">
    <property type="match status" value="1"/>
</dbReference>
<feature type="domain" description="Chromosomal replication initiator DnaA C-terminal" evidence="13">
    <location>
        <begin position="361"/>
        <end position="430"/>
    </location>
</feature>
<reference evidence="15" key="1">
    <citation type="journal article" date="2019" name="Int. J. Syst. Evol. Microbiol.">
        <title>The Global Catalogue of Microorganisms (GCM) 10K type strain sequencing project: providing services to taxonomists for standard genome sequencing and annotation.</title>
        <authorList>
            <consortium name="The Broad Institute Genomics Platform"/>
            <consortium name="The Broad Institute Genome Sequencing Center for Infectious Disease"/>
            <person name="Wu L."/>
            <person name="Ma J."/>
        </authorList>
    </citation>
    <scope>NUCLEOTIDE SEQUENCE [LARGE SCALE GENOMIC DNA]</scope>
    <source>
        <strain evidence="15">WYCCWR 12678</strain>
    </source>
</reference>
<evidence type="ECO:0000256" key="5">
    <source>
        <dbReference type="ARBA" id="ARBA00022840"/>
    </source>
</evidence>
<comment type="function">
    <text evidence="8 10">Plays an essential role in the initiation and regulation of chromosomal replication. ATP-DnaA binds to the origin of replication (oriC) to initiate formation of the DNA replication initiation complex once per cell cycle. Binds the DnaA box (a 9 base pair repeat at the origin) and separates the double-stranded (ds)DNA. Forms a right-handed helical filament on oriC DNA; dsDNA binds to the exterior of the filament while single-stranded (ss)DNA is stabiized in the filament's interior. The ATP-DnaA-oriC complex binds and stabilizes one strand of the AT-rich DNA unwinding element (DUE), permitting loading of DNA polymerase. After initiation quickly degrades to an ADP-DnaA complex that is not apt for DNA replication. Binds acidic phospholipids.</text>
</comment>
<keyword evidence="6 8" id="KW-0446">Lipid-binding</keyword>
<dbReference type="InterPro" id="IPR018312">
    <property type="entry name" value="Chromosome_initiator_DnaA_CS"/>
</dbReference>
<dbReference type="Pfam" id="PF08299">
    <property type="entry name" value="Bac_DnaA_C"/>
    <property type="match status" value="1"/>
</dbReference>
<feature type="binding site" evidence="8">
    <location>
        <position position="163"/>
    </location>
    <ligand>
        <name>ATP</name>
        <dbReference type="ChEBI" id="CHEBI:30616"/>
    </ligand>
</feature>
<organism evidence="14 15">
    <name type="scientific">Effusibacillus consociatus</name>
    <dbReference type="NCBI Taxonomy" id="1117041"/>
    <lineage>
        <taxon>Bacteria</taxon>
        <taxon>Bacillati</taxon>
        <taxon>Bacillota</taxon>
        <taxon>Bacilli</taxon>
        <taxon>Bacillales</taxon>
        <taxon>Alicyclobacillaceae</taxon>
        <taxon>Effusibacillus</taxon>
    </lineage>
</organism>
<keyword evidence="15" id="KW-1185">Reference proteome</keyword>
<dbReference type="Proteomes" id="UP001596002">
    <property type="component" value="Unassembled WGS sequence"/>
</dbReference>
<feature type="domain" description="AAA+ ATPase" evidence="12">
    <location>
        <begin position="149"/>
        <end position="277"/>
    </location>
</feature>
<comment type="domain">
    <text evidence="8">Domain I is involved in oligomerization and binding regulators, domain II is flexibile and of varying length in different bacteria, domain III forms the AAA+ region, while domain IV binds dsDNA.</text>
</comment>
<dbReference type="InterPro" id="IPR024633">
    <property type="entry name" value="DnaA_N_dom"/>
</dbReference>
<dbReference type="SMART" id="SM00382">
    <property type="entry name" value="AAA"/>
    <property type="match status" value="1"/>
</dbReference>
<accession>A0ABV9Q3X3</accession>
<dbReference type="Pfam" id="PF00308">
    <property type="entry name" value="Bac_DnaA"/>
    <property type="match status" value="1"/>
</dbReference>
<dbReference type="InterPro" id="IPR038454">
    <property type="entry name" value="DnaA_N_sf"/>
</dbReference>
<comment type="caution">
    <text evidence="8">Lacks conserved residue(s) required for the propagation of feature annotation.</text>
</comment>
<dbReference type="InterPro" id="IPR020591">
    <property type="entry name" value="Chromosome_initiator_DnaA-like"/>
</dbReference>
<evidence type="ECO:0000259" key="13">
    <source>
        <dbReference type="SMART" id="SM00760"/>
    </source>
</evidence>
<dbReference type="PANTHER" id="PTHR30050:SF2">
    <property type="entry name" value="CHROMOSOMAL REPLICATION INITIATOR PROTEIN DNAA"/>
    <property type="match status" value="1"/>
</dbReference>
<feature type="region of interest" description="Domain IV, binds dsDNA" evidence="8">
    <location>
        <begin position="333"/>
        <end position="453"/>
    </location>
</feature>
<feature type="region of interest" description="Domain I, interacts with DnaA modulators" evidence="8">
    <location>
        <begin position="1"/>
        <end position="100"/>
    </location>
</feature>
<dbReference type="InterPro" id="IPR013159">
    <property type="entry name" value="DnaA_C"/>
</dbReference>